<organism evidence="1 2">
    <name type="scientific">Cetraspora pellucida</name>
    <dbReference type="NCBI Taxonomy" id="1433469"/>
    <lineage>
        <taxon>Eukaryota</taxon>
        <taxon>Fungi</taxon>
        <taxon>Fungi incertae sedis</taxon>
        <taxon>Mucoromycota</taxon>
        <taxon>Glomeromycotina</taxon>
        <taxon>Glomeromycetes</taxon>
        <taxon>Diversisporales</taxon>
        <taxon>Gigasporaceae</taxon>
        <taxon>Cetraspora</taxon>
    </lineage>
</organism>
<proteinExistence type="predicted"/>
<keyword evidence="2" id="KW-1185">Reference proteome</keyword>
<dbReference type="Proteomes" id="UP000789759">
    <property type="component" value="Unassembled WGS sequence"/>
</dbReference>
<sequence length="92" mass="10318">ALEEAAQAAVKAQGFVFSRHKTTAIRKQLSMVWVVIKVKYIHNYLLLLSDEVLSFPQHIIGTPTHIITTAINQFSNDDIIVPKDIVNQTCTN</sequence>
<accession>A0A9N9H829</accession>
<name>A0A9N9H829_9GLOM</name>
<feature type="non-terminal residue" evidence="1">
    <location>
        <position position="92"/>
    </location>
</feature>
<dbReference type="EMBL" id="CAJVQA010007268">
    <property type="protein sequence ID" value="CAG8654149.1"/>
    <property type="molecule type" value="Genomic_DNA"/>
</dbReference>
<protein>
    <submittedName>
        <fullName evidence="1">7088_t:CDS:1</fullName>
    </submittedName>
</protein>
<evidence type="ECO:0000313" key="1">
    <source>
        <dbReference type="EMBL" id="CAG8654149.1"/>
    </source>
</evidence>
<dbReference type="AlphaFoldDB" id="A0A9N9H829"/>
<gene>
    <name evidence="1" type="ORF">CPELLU_LOCUS9484</name>
</gene>
<comment type="caution">
    <text evidence="1">The sequence shown here is derived from an EMBL/GenBank/DDBJ whole genome shotgun (WGS) entry which is preliminary data.</text>
</comment>
<reference evidence="1" key="1">
    <citation type="submission" date="2021-06" db="EMBL/GenBank/DDBJ databases">
        <authorList>
            <person name="Kallberg Y."/>
            <person name="Tangrot J."/>
            <person name="Rosling A."/>
        </authorList>
    </citation>
    <scope>NUCLEOTIDE SEQUENCE</scope>
    <source>
        <strain evidence="1">FL966</strain>
    </source>
</reference>
<evidence type="ECO:0000313" key="2">
    <source>
        <dbReference type="Proteomes" id="UP000789759"/>
    </source>
</evidence>